<dbReference type="PANTHER" id="PTHR43394:SF1">
    <property type="entry name" value="ATP-BINDING CASSETTE SUB-FAMILY B MEMBER 10, MITOCHONDRIAL"/>
    <property type="match status" value="1"/>
</dbReference>
<keyword evidence="5" id="KW-0067">ATP-binding</keyword>
<dbReference type="GO" id="GO:0005737">
    <property type="term" value="C:cytoplasm"/>
    <property type="evidence" value="ECO:0007669"/>
    <property type="project" value="UniProtKB-ARBA"/>
</dbReference>
<dbReference type="SUPFAM" id="SSF90123">
    <property type="entry name" value="ABC transporter transmembrane region"/>
    <property type="match status" value="1"/>
</dbReference>
<dbReference type="Pfam" id="PF00664">
    <property type="entry name" value="ABC_membrane"/>
    <property type="match status" value="1"/>
</dbReference>
<dbReference type="GO" id="GO:0016887">
    <property type="term" value="F:ATP hydrolysis activity"/>
    <property type="evidence" value="ECO:0007669"/>
    <property type="project" value="InterPro"/>
</dbReference>
<evidence type="ECO:0000256" key="8">
    <source>
        <dbReference type="SAM" id="Phobius"/>
    </source>
</evidence>
<dbReference type="PROSITE" id="PS50929">
    <property type="entry name" value="ABC_TM1F"/>
    <property type="match status" value="1"/>
</dbReference>
<evidence type="ECO:0000259" key="10">
    <source>
        <dbReference type="PROSITE" id="PS50929"/>
    </source>
</evidence>
<dbReference type="AlphaFoldDB" id="A0A1F7JH36"/>
<dbReference type="InterPro" id="IPR003593">
    <property type="entry name" value="AAA+_ATPase"/>
</dbReference>
<keyword evidence="7 8" id="KW-0472">Membrane</keyword>
<proteinExistence type="predicted"/>
<evidence type="ECO:0000256" key="1">
    <source>
        <dbReference type="ARBA" id="ARBA00004651"/>
    </source>
</evidence>
<evidence type="ECO:0000256" key="2">
    <source>
        <dbReference type="ARBA" id="ARBA00022448"/>
    </source>
</evidence>
<comment type="caution">
    <text evidence="11">The sequence shown here is derived from an EMBL/GenBank/DDBJ whole genome shotgun (WGS) entry which is preliminary data.</text>
</comment>
<comment type="subcellular location">
    <subcellularLocation>
        <location evidence="1">Cell membrane</location>
        <topology evidence="1">Multi-pass membrane protein</topology>
    </subcellularLocation>
</comment>
<organism evidence="11 12">
    <name type="scientific">Candidatus Roizmanbacteria bacterium RIFCSPLOWO2_02_FULL_36_11</name>
    <dbReference type="NCBI Taxonomy" id="1802071"/>
    <lineage>
        <taxon>Bacteria</taxon>
        <taxon>Candidatus Roizmaniibacteriota</taxon>
    </lineage>
</organism>
<keyword evidence="6 8" id="KW-1133">Transmembrane helix</keyword>
<name>A0A1F7JH36_9BACT</name>
<dbReference type="CDD" id="cd07346">
    <property type="entry name" value="ABC_6TM_exporters"/>
    <property type="match status" value="1"/>
</dbReference>
<keyword evidence="3 8" id="KW-0812">Transmembrane</keyword>
<evidence type="ECO:0000256" key="3">
    <source>
        <dbReference type="ARBA" id="ARBA00022692"/>
    </source>
</evidence>
<dbReference type="InterPro" id="IPR027417">
    <property type="entry name" value="P-loop_NTPase"/>
</dbReference>
<dbReference type="InterPro" id="IPR017871">
    <property type="entry name" value="ABC_transporter-like_CS"/>
</dbReference>
<feature type="domain" description="ABC transmembrane type-1" evidence="10">
    <location>
        <begin position="29"/>
        <end position="313"/>
    </location>
</feature>
<dbReference type="GO" id="GO:0005524">
    <property type="term" value="F:ATP binding"/>
    <property type="evidence" value="ECO:0007669"/>
    <property type="project" value="UniProtKB-KW"/>
</dbReference>
<dbReference type="PROSITE" id="PS50893">
    <property type="entry name" value="ABC_TRANSPORTER_2"/>
    <property type="match status" value="1"/>
</dbReference>
<dbReference type="Gene3D" id="3.40.50.300">
    <property type="entry name" value="P-loop containing nucleotide triphosphate hydrolases"/>
    <property type="match status" value="1"/>
</dbReference>
<evidence type="ECO:0000313" key="12">
    <source>
        <dbReference type="Proteomes" id="UP000177418"/>
    </source>
</evidence>
<dbReference type="InterPro" id="IPR036640">
    <property type="entry name" value="ABC1_TM_sf"/>
</dbReference>
<feature type="transmembrane region" description="Helical" evidence="8">
    <location>
        <begin position="141"/>
        <end position="163"/>
    </location>
</feature>
<evidence type="ECO:0000259" key="9">
    <source>
        <dbReference type="PROSITE" id="PS50893"/>
    </source>
</evidence>
<keyword evidence="2" id="KW-0813">Transport</keyword>
<dbReference type="SMART" id="SM00382">
    <property type="entry name" value="AAA"/>
    <property type="match status" value="1"/>
</dbReference>
<protein>
    <recommendedName>
        <fullName evidence="13">ABC transporter ATP-binding protein</fullName>
    </recommendedName>
</protein>
<evidence type="ECO:0000313" key="11">
    <source>
        <dbReference type="EMBL" id="OGK54924.1"/>
    </source>
</evidence>
<dbReference type="FunFam" id="3.40.50.300:FF:000604">
    <property type="entry name" value="ABC transporter B family member 28"/>
    <property type="match status" value="1"/>
</dbReference>
<feature type="domain" description="ABC transporter" evidence="9">
    <location>
        <begin position="349"/>
        <end position="587"/>
    </location>
</feature>
<dbReference type="EMBL" id="MGAV01000012">
    <property type="protein sequence ID" value="OGK54924.1"/>
    <property type="molecule type" value="Genomic_DNA"/>
</dbReference>
<reference evidence="11 12" key="1">
    <citation type="journal article" date="2016" name="Nat. Commun.">
        <title>Thousands of microbial genomes shed light on interconnected biogeochemical processes in an aquifer system.</title>
        <authorList>
            <person name="Anantharaman K."/>
            <person name="Brown C.T."/>
            <person name="Hug L.A."/>
            <person name="Sharon I."/>
            <person name="Castelle C.J."/>
            <person name="Probst A.J."/>
            <person name="Thomas B.C."/>
            <person name="Singh A."/>
            <person name="Wilkins M.J."/>
            <person name="Karaoz U."/>
            <person name="Brodie E.L."/>
            <person name="Williams K.H."/>
            <person name="Hubbard S.S."/>
            <person name="Banfield J.F."/>
        </authorList>
    </citation>
    <scope>NUCLEOTIDE SEQUENCE [LARGE SCALE GENOMIC DNA]</scope>
</reference>
<dbReference type="InterPro" id="IPR039421">
    <property type="entry name" value="Type_1_exporter"/>
</dbReference>
<keyword evidence="4" id="KW-0547">Nucleotide-binding</keyword>
<dbReference type="Pfam" id="PF00005">
    <property type="entry name" value="ABC_tran"/>
    <property type="match status" value="1"/>
</dbReference>
<feature type="transmembrane region" description="Helical" evidence="8">
    <location>
        <begin position="169"/>
        <end position="186"/>
    </location>
</feature>
<dbReference type="InterPro" id="IPR003439">
    <property type="entry name" value="ABC_transporter-like_ATP-bd"/>
</dbReference>
<dbReference type="Proteomes" id="UP000177418">
    <property type="component" value="Unassembled WGS sequence"/>
</dbReference>
<dbReference type="SUPFAM" id="SSF52540">
    <property type="entry name" value="P-loop containing nucleoside triphosphate hydrolases"/>
    <property type="match status" value="1"/>
</dbReference>
<dbReference type="PANTHER" id="PTHR43394">
    <property type="entry name" value="ATP-DEPENDENT PERMEASE MDL1, MITOCHONDRIAL"/>
    <property type="match status" value="1"/>
</dbReference>
<dbReference type="GO" id="GO:0005886">
    <property type="term" value="C:plasma membrane"/>
    <property type="evidence" value="ECO:0007669"/>
    <property type="project" value="UniProtKB-SubCell"/>
</dbReference>
<feature type="transmembrane region" description="Helical" evidence="8">
    <location>
        <begin position="61"/>
        <end position="79"/>
    </location>
</feature>
<evidence type="ECO:0000256" key="4">
    <source>
        <dbReference type="ARBA" id="ARBA00022741"/>
    </source>
</evidence>
<evidence type="ECO:0000256" key="6">
    <source>
        <dbReference type="ARBA" id="ARBA00022989"/>
    </source>
</evidence>
<dbReference type="PROSITE" id="PS00211">
    <property type="entry name" value="ABC_TRANSPORTER_1"/>
    <property type="match status" value="1"/>
</dbReference>
<gene>
    <name evidence="11" type="ORF">A3H78_00405</name>
</gene>
<evidence type="ECO:0008006" key="13">
    <source>
        <dbReference type="Google" id="ProtNLM"/>
    </source>
</evidence>
<sequence>MTKELIEIFTGFKRSLELMDKNEKRNLTVATLLMTITGILTNLPAVILGKFVDQIVNIKQFSFLVAVPFIMVILVIVISREIITVIRKYLVENVATQTEKKQTVAVIDRLLKTDITSFIQQQQIGSLHGRLFRSIQGLVRVIKLGFLDFFPAFFSAVAATTIAFYQKPALATIMILVIPVGLFIVIKQISSQKGIRVTLLRGKEHIDGTVVEMLSGIETVRTLNTSDFEIKKIEKIAEELRKKEIKHHIAMALFDAAKYLNEGVFYIFVIGLAVFFSASGAITKGDILVYSILFISITTPLREIHRILDEAHESSIKVNDLYGLLHQPLDRSFTHVKRNKKNPSENPVIDIRSITFSYPTKPDIPILNNVTFKINAGEKIGLAGASGCGKSTFVKILLRLVHGYQGEIYLFGRNLKLINREEIAQKIMYIPQQPYVFSGTVEENILYGLTNKTVSKDAIIDASKKALIFDEITNFLGGFEGRVSEGGKNLSGGQKQRLVLARLILQSPEILIFDEATSALDNKNEILIQKNIEHLFKDKTIITIAHRLTTLVQNDRIFVFEKGKVIQKGNFHQLANTEGTFRNFLQHEEYKNKPN</sequence>
<dbReference type="Gene3D" id="1.20.1560.10">
    <property type="entry name" value="ABC transporter type 1, transmembrane domain"/>
    <property type="match status" value="1"/>
</dbReference>
<accession>A0A1F7JH36</accession>
<feature type="transmembrane region" description="Helical" evidence="8">
    <location>
        <begin position="27"/>
        <end position="49"/>
    </location>
</feature>
<feature type="transmembrane region" description="Helical" evidence="8">
    <location>
        <begin position="263"/>
        <end position="281"/>
    </location>
</feature>
<dbReference type="GO" id="GO:0015421">
    <property type="term" value="F:ABC-type oligopeptide transporter activity"/>
    <property type="evidence" value="ECO:0007669"/>
    <property type="project" value="TreeGrafter"/>
</dbReference>
<evidence type="ECO:0000256" key="7">
    <source>
        <dbReference type="ARBA" id="ARBA00023136"/>
    </source>
</evidence>
<dbReference type="InterPro" id="IPR011527">
    <property type="entry name" value="ABC1_TM_dom"/>
</dbReference>
<evidence type="ECO:0000256" key="5">
    <source>
        <dbReference type="ARBA" id="ARBA00022840"/>
    </source>
</evidence>